<name>A0ACB9CRN7_CICIN</name>
<proteinExistence type="predicted"/>
<comment type="caution">
    <text evidence="1">The sequence shown here is derived from an EMBL/GenBank/DDBJ whole genome shotgun (WGS) entry which is preliminary data.</text>
</comment>
<gene>
    <name evidence="1" type="ORF">L2E82_26963</name>
</gene>
<reference evidence="1 2" key="2">
    <citation type="journal article" date="2022" name="Mol. Ecol. Resour.">
        <title>The genomes of chicory, endive, great burdock and yacon provide insights into Asteraceae paleo-polyploidization history and plant inulin production.</title>
        <authorList>
            <person name="Fan W."/>
            <person name="Wang S."/>
            <person name="Wang H."/>
            <person name="Wang A."/>
            <person name="Jiang F."/>
            <person name="Liu H."/>
            <person name="Zhao H."/>
            <person name="Xu D."/>
            <person name="Zhang Y."/>
        </authorList>
    </citation>
    <scope>NUCLEOTIDE SEQUENCE [LARGE SCALE GENOMIC DNA]</scope>
    <source>
        <strain evidence="2">cv. Punajuju</strain>
        <tissue evidence="1">Leaves</tissue>
    </source>
</reference>
<organism evidence="1 2">
    <name type="scientific">Cichorium intybus</name>
    <name type="common">Chicory</name>
    <dbReference type="NCBI Taxonomy" id="13427"/>
    <lineage>
        <taxon>Eukaryota</taxon>
        <taxon>Viridiplantae</taxon>
        <taxon>Streptophyta</taxon>
        <taxon>Embryophyta</taxon>
        <taxon>Tracheophyta</taxon>
        <taxon>Spermatophyta</taxon>
        <taxon>Magnoliopsida</taxon>
        <taxon>eudicotyledons</taxon>
        <taxon>Gunneridae</taxon>
        <taxon>Pentapetalae</taxon>
        <taxon>asterids</taxon>
        <taxon>campanulids</taxon>
        <taxon>Asterales</taxon>
        <taxon>Asteraceae</taxon>
        <taxon>Cichorioideae</taxon>
        <taxon>Cichorieae</taxon>
        <taxon>Cichoriinae</taxon>
        <taxon>Cichorium</taxon>
    </lineage>
</organism>
<sequence>MSREITNSTSQNGNFSLEMSDGICHQTGSSPILADITPPPKSSQALSCHILVQEMSVRTSLVILFFWAALTIVTPILVRMSFASNNNGEFEEGEVMSFLPRRTLISTASPPAPAPAPCVGGVQLAVMQRYSRKALLKQR</sequence>
<keyword evidence="2" id="KW-1185">Reference proteome</keyword>
<protein>
    <submittedName>
        <fullName evidence="1">Uncharacterized protein</fullName>
    </submittedName>
</protein>
<evidence type="ECO:0000313" key="2">
    <source>
        <dbReference type="Proteomes" id="UP001055811"/>
    </source>
</evidence>
<dbReference type="Proteomes" id="UP001055811">
    <property type="component" value="Linkage Group LG05"/>
</dbReference>
<dbReference type="EMBL" id="CM042013">
    <property type="protein sequence ID" value="KAI3736972.1"/>
    <property type="molecule type" value="Genomic_DNA"/>
</dbReference>
<accession>A0ACB9CRN7</accession>
<reference evidence="2" key="1">
    <citation type="journal article" date="2022" name="Mol. Ecol. Resour.">
        <title>The genomes of chicory, endive, great burdock and yacon provide insights into Asteraceae palaeo-polyploidization history and plant inulin production.</title>
        <authorList>
            <person name="Fan W."/>
            <person name="Wang S."/>
            <person name="Wang H."/>
            <person name="Wang A."/>
            <person name="Jiang F."/>
            <person name="Liu H."/>
            <person name="Zhao H."/>
            <person name="Xu D."/>
            <person name="Zhang Y."/>
        </authorList>
    </citation>
    <scope>NUCLEOTIDE SEQUENCE [LARGE SCALE GENOMIC DNA]</scope>
    <source>
        <strain evidence="2">cv. Punajuju</strain>
    </source>
</reference>
<evidence type="ECO:0000313" key="1">
    <source>
        <dbReference type="EMBL" id="KAI3736972.1"/>
    </source>
</evidence>